<proteinExistence type="predicted"/>
<sequence>MVEPLLIARTSHDGVYKDINLLPRLSNRHGLVTGATGTGKTVTLQKMAESFAGIGVPVFLADVKGDLSGIGAAGTKSDKLMQRLAALGIADYAPRANTVVFWDVYGEHGHPVRATVSDMGPLLLGRLLNLNDTQGGVLQLVFKIADDNGMLLLDLKDLRAMVQYVGENAKDFTTQYGNIAAASIGAIQRNLLALEQQGGDVFFGEPMLDINDLMQTDADGRGVINVLAADRLYNSPKLYSTFLLWMLSELFEQLPEVGDPDKPKMVFFFDEAHLLFNDAPKALLEKIEQVVRLIRSKGVGVYFVTQNPLDVPETVLGQLGNRVQHALRAFTPRDQKAVKTAAETMRANPAFDAATAITELGVGEALVSFLDDKGRPEITERCFVIAPNSRLGPLDAAERDAAIKGSVVFGHYEQAIDRESAYEMLQAKAATTAAIKAGREAAKQAGGETGSMVGDILFGSTGPRGGQRDGLVQIAAKTVTRTIGSSIGRQIVRGILGSLLGGRR</sequence>
<dbReference type="Gene3D" id="3.40.50.300">
    <property type="entry name" value="P-loop containing nucleotide triphosphate hydrolases"/>
    <property type="match status" value="2"/>
</dbReference>
<evidence type="ECO:0000313" key="2">
    <source>
        <dbReference type="EMBL" id="MFC5769163.1"/>
    </source>
</evidence>
<evidence type="ECO:0000259" key="1">
    <source>
        <dbReference type="Pfam" id="PF05872"/>
    </source>
</evidence>
<gene>
    <name evidence="2" type="ORF">ACFPTN_07225</name>
</gene>
<comment type="caution">
    <text evidence="2">The sequence shown here is derived from an EMBL/GenBank/DDBJ whole genome shotgun (WGS) entry which is preliminary data.</text>
</comment>
<dbReference type="Pfam" id="PF05872">
    <property type="entry name" value="HerA_C"/>
    <property type="match status" value="1"/>
</dbReference>
<dbReference type="PANTHER" id="PTHR30121">
    <property type="entry name" value="UNCHARACTERIZED PROTEIN YJGR-RELATED"/>
    <property type="match status" value="1"/>
</dbReference>
<dbReference type="InterPro" id="IPR027417">
    <property type="entry name" value="P-loop_NTPase"/>
</dbReference>
<dbReference type="EMBL" id="JBHSOG010000024">
    <property type="protein sequence ID" value="MFC5769163.1"/>
    <property type="molecule type" value="Genomic_DNA"/>
</dbReference>
<protein>
    <submittedName>
        <fullName evidence="2">Helicase HerA-like C-terminal domain-containing protein</fullName>
    </submittedName>
</protein>
<dbReference type="Proteomes" id="UP001595974">
    <property type="component" value="Unassembled WGS sequence"/>
</dbReference>
<dbReference type="SUPFAM" id="SSF52540">
    <property type="entry name" value="P-loop containing nucleoside triphosphate hydrolases"/>
    <property type="match status" value="1"/>
</dbReference>
<name>A0ABW1APL0_9RHOO</name>
<dbReference type="PANTHER" id="PTHR30121:SF6">
    <property type="entry name" value="SLR6007 PROTEIN"/>
    <property type="match status" value="1"/>
</dbReference>
<evidence type="ECO:0000313" key="3">
    <source>
        <dbReference type="Proteomes" id="UP001595974"/>
    </source>
</evidence>
<dbReference type="InterPro" id="IPR033186">
    <property type="entry name" value="HerA_C"/>
</dbReference>
<organism evidence="2 3">
    <name type="scientific">Thauera sinica</name>
    <dbReference type="NCBI Taxonomy" id="2665146"/>
    <lineage>
        <taxon>Bacteria</taxon>
        <taxon>Pseudomonadati</taxon>
        <taxon>Pseudomonadota</taxon>
        <taxon>Betaproteobacteria</taxon>
        <taxon>Rhodocyclales</taxon>
        <taxon>Zoogloeaceae</taxon>
        <taxon>Thauera</taxon>
    </lineage>
</organism>
<reference evidence="3" key="1">
    <citation type="journal article" date="2019" name="Int. J. Syst. Evol. Microbiol.">
        <title>The Global Catalogue of Microorganisms (GCM) 10K type strain sequencing project: providing services to taxonomists for standard genome sequencing and annotation.</title>
        <authorList>
            <consortium name="The Broad Institute Genomics Platform"/>
            <consortium name="The Broad Institute Genome Sequencing Center for Infectious Disease"/>
            <person name="Wu L."/>
            <person name="Ma J."/>
        </authorList>
    </citation>
    <scope>NUCLEOTIDE SEQUENCE [LARGE SCALE GENOMIC DNA]</scope>
    <source>
        <strain evidence="3">SHR3</strain>
    </source>
</reference>
<feature type="domain" description="Helicase HerA-like C-terminal" evidence="1">
    <location>
        <begin position="16"/>
        <end position="504"/>
    </location>
</feature>
<dbReference type="InterPro" id="IPR051162">
    <property type="entry name" value="T4SS_component"/>
</dbReference>
<dbReference type="RefSeq" id="WP_096451732.1">
    <property type="nucleotide sequence ID" value="NZ_JBHSOG010000024.1"/>
</dbReference>
<keyword evidence="3" id="KW-1185">Reference proteome</keyword>
<accession>A0ABW1APL0</accession>